<evidence type="ECO:0000313" key="2">
    <source>
        <dbReference type="EMBL" id="MQL78849.1"/>
    </source>
</evidence>
<dbReference type="AlphaFoldDB" id="A0A843UFM3"/>
<reference evidence="2" key="1">
    <citation type="submission" date="2017-07" db="EMBL/GenBank/DDBJ databases">
        <title>Taro Niue Genome Assembly and Annotation.</title>
        <authorList>
            <person name="Atibalentja N."/>
            <person name="Keating K."/>
            <person name="Fields C.J."/>
        </authorList>
    </citation>
    <scope>NUCLEOTIDE SEQUENCE</scope>
    <source>
        <strain evidence="2">Niue_2</strain>
        <tissue evidence="2">Leaf</tissue>
    </source>
</reference>
<evidence type="ECO:0000256" key="1">
    <source>
        <dbReference type="SAM" id="Phobius"/>
    </source>
</evidence>
<name>A0A843UFM3_COLES</name>
<accession>A0A843UFM3</accession>
<sequence length="125" mass="13847">MASKSLRVLKKSLRKRRVPKLAQVCEREKGELGAWVPRTLLQPLPAQVHSPKALLALTLAQLALETLQPAQLAQMAFAHLLLPLLMLLLLLALLALPLELMALKALTPEPGLQEVEEKEFELQPP</sequence>
<feature type="transmembrane region" description="Helical" evidence="1">
    <location>
        <begin position="76"/>
        <end position="96"/>
    </location>
</feature>
<evidence type="ECO:0000313" key="3">
    <source>
        <dbReference type="Proteomes" id="UP000652761"/>
    </source>
</evidence>
<proteinExistence type="predicted"/>
<keyword evidence="1" id="KW-0472">Membrane</keyword>
<keyword evidence="1" id="KW-0812">Transmembrane</keyword>
<protein>
    <submittedName>
        <fullName evidence="2">Uncharacterized protein</fullName>
    </submittedName>
</protein>
<keyword evidence="1" id="KW-1133">Transmembrane helix</keyword>
<dbReference type="EMBL" id="NMUH01000420">
    <property type="protein sequence ID" value="MQL78849.1"/>
    <property type="molecule type" value="Genomic_DNA"/>
</dbReference>
<comment type="caution">
    <text evidence="2">The sequence shown here is derived from an EMBL/GenBank/DDBJ whole genome shotgun (WGS) entry which is preliminary data.</text>
</comment>
<keyword evidence="3" id="KW-1185">Reference proteome</keyword>
<organism evidence="2 3">
    <name type="scientific">Colocasia esculenta</name>
    <name type="common">Wild taro</name>
    <name type="synonym">Arum esculentum</name>
    <dbReference type="NCBI Taxonomy" id="4460"/>
    <lineage>
        <taxon>Eukaryota</taxon>
        <taxon>Viridiplantae</taxon>
        <taxon>Streptophyta</taxon>
        <taxon>Embryophyta</taxon>
        <taxon>Tracheophyta</taxon>
        <taxon>Spermatophyta</taxon>
        <taxon>Magnoliopsida</taxon>
        <taxon>Liliopsida</taxon>
        <taxon>Araceae</taxon>
        <taxon>Aroideae</taxon>
        <taxon>Colocasieae</taxon>
        <taxon>Colocasia</taxon>
    </lineage>
</organism>
<dbReference type="Proteomes" id="UP000652761">
    <property type="component" value="Unassembled WGS sequence"/>
</dbReference>
<gene>
    <name evidence="2" type="ORF">Taro_011283</name>
</gene>